<accession>A0A0K9PAK1</accession>
<feature type="region of interest" description="Disordered" evidence="6">
    <location>
        <begin position="568"/>
        <end position="641"/>
    </location>
</feature>
<evidence type="ECO:0000313" key="9">
    <source>
        <dbReference type="EMBL" id="KMZ65205.1"/>
    </source>
</evidence>
<name>A0A0K9PAK1_ZOSMR</name>
<dbReference type="GO" id="GO:0004386">
    <property type="term" value="F:helicase activity"/>
    <property type="evidence" value="ECO:0007669"/>
    <property type="project" value="UniProtKB-KW"/>
</dbReference>
<dbReference type="Pfam" id="PF00271">
    <property type="entry name" value="Helicase_C"/>
    <property type="match status" value="1"/>
</dbReference>
<dbReference type="SMART" id="SM00487">
    <property type="entry name" value="DEXDc"/>
    <property type="match status" value="1"/>
</dbReference>
<dbReference type="SUPFAM" id="SSF52540">
    <property type="entry name" value="P-loop containing nucleoside triphosphate hydrolases"/>
    <property type="match status" value="1"/>
</dbReference>
<comment type="caution">
    <text evidence="9">The sequence shown here is derived from an EMBL/GenBank/DDBJ whole genome shotgun (WGS) entry which is preliminary data.</text>
</comment>
<dbReference type="FunFam" id="3.40.50.300:FF:001060">
    <property type="entry name" value="ATP-dependent RNA helicase RhlE"/>
    <property type="match status" value="1"/>
</dbReference>
<keyword evidence="2" id="KW-0547">Nucleotide-binding</keyword>
<dbReference type="InterPro" id="IPR011545">
    <property type="entry name" value="DEAD/DEAH_box_helicase_dom"/>
</dbReference>
<sequence>MNPFFRRSASFLANYSPSSTRVLTSILSNESFRFLSTDTRLLSLSGFPTTISQPSLIGFSSLLKRHVGFGFRGLHSNFSTQNATAECDYEDQSQQTVNVSEDGLEIAKLGIAESIVKELEKKGITKLFPIQRAVLVPAMKGRDMIGRAKTGTGKTLAFGIPIMDKITQFNLKHGRGRNPLALVLAPTRELAKQVEKEFKESSDLDTICVYGGTPIHQQMSKLDYGVDIVVGTPGRVIDLLKRGALNLSEVQFLVLDEADQMLAVGFAEAVEVILEKLPNKRQSMLFSATMPSWIKQLTRKYLNDPLTVDLVGDSDEKLAEGISLFSIVSDNYSKGSIIAPLVTEHGKGGKCIVFTQTKRDADRLAYSLGRSLRCEPIHGDISQAQRERTLDGFRQGRFNVLVATDVAARGLDVPNVDLIIHYELPNSSETFVHRSGRTGRAGKKGNVILIYTAHQSRDLRTIEQHVGCKFQELPMIKVEGGGGNMGGDIFGSIGRTSGYGRSGGGNSSFGGSSRSGGFGGSSGGYGGSSGGYGGSSSGYGGSSRLGGFGGSSGGYGGSSRSGGFGGSSGGYGGSSDRYGGSSRSGGFGGSSGGYGGSSDGYGVSSRSGGFGGSSGGYGSSGGASGGVGGSGRYGDFGDSGQ</sequence>
<dbReference type="STRING" id="29655.A0A0K9PAK1"/>
<dbReference type="CDD" id="cd18787">
    <property type="entry name" value="SF2_C_DEAD"/>
    <property type="match status" value="1"/>
</dbReference>
<evidence type="ECO:0000256" key="2">
    <source>
        <dbReference type="ARBA" id="ARBA00022741"/>
    </source>
</evidence>
<dbReference type="PANTHER" id="PTHR47959:SF23">
    <property type="entry name" value="HELICASE ATP-BINDING DOMAIN-CONTAINING PROTEIN"/>
    <property type="match status" value="1"/>
</dbReference>
<dbReference type="InterPro" id="IPR001650">
    <property type="entry name" value="Helicase_C-like"/>
</dbReference>
<feature type="compositionally biased region" description="Gly residues" evidence="6">
    <location>
        <begin position="582"/>
        <end position="599"/>
    </location>
</feature>
<dbReference type="GO" id="GO:0016787">
    <property type="term" value="F:hydrolase activity"/>
    <property type="evidence" value="ECO:0007669"/>
    <property type="project" value="UniProtKB-KW"/>
</dbReference>
<keyword evidence="3" id="KW-0378">Hydrolase</keyword>
<dbReference type="InterPro" id="IPR027417">
    <property type="entry name" value="P-loop_NTPase"/>
</dbReference>
<dbReference type="OrthoDB" id="4255at2759"/>
<dbReference type="CDD" id="cd00268">
    <property type="entry name" value="DEADc"/>
    <property type="match status" value="1"/>
</dbReference>
<dbReference type="PROSITE" id="PS51192">
    <property type="entry name" value="HELICASE_ATP_BIND_1"/>
    <property type="match status" value="1"/>
</dbReference>
<feature type="domain" description="Helicase ATP-binding" evidence="7">
    <location>
        <begin position="135"/>
        <end position="308"/>
    </location>
</feature>
<dbReference type="GO" id="GO:0003676">
    <property type="term" value="F:nucleic acid binding"/>
    <property type="evidence" value="ECO:0007669"/>
    <property type="project" value="InterPro"/>
</dbReference>
<reference evidence="10" key="1">
    <citation type="journal article" date="2016" name="Nature">
        <title>The genome of the seagrass Zostera marina reveals angiosperm adaptation to the sea.</title>
        <authorList>
            <person name="Olsen J.L."/>
            <person name="Rouze P."/>
            <person name="Verhelst B."/>
            <person name="Lin Y.-C."/>
            <person name="Bayer T."/>
            <person name="Collen J."/>
            <person name="Dattolo E."/>
            <person name="De Paoli E."/>
            <person name="Dittami S."/>
            <person name="Maumus F."/>
            <person name="Michel G."/>
            <person name="Kersting A."/>
            <person name="Lauritano C."/>
            <person name="Lohaus R."/>
            <person name="Toepel M."/>
            <person name="Tonon T."/>
            <person name="Vanneste K."/>
            <person name="Amirebrahimi M."/>
            <person name="Brakel J."/>
            <person name="Bostroem C."/>
            <person name="Chovatia M."/>
            <person name="Grimwood J."/>
            <person name="Jenkins J.W."/>
            <person name="Jueterbock A."/>
            <person name="Mraz A."/>
            <person name="Stam W.T."/>
            <person name="Tice H."/>
            <person name="Bornberg-Bauer E."/>
            <person name="Green P.J."/>
            <person name="Pearson G.A."/>
            <person name="Procaccini G."/>
            <person name="Duarte C.M."/>
            <person name="Schmutz J."/>
            <person name="Reusch T.B.H."/>
            <person name="Van de Peer Y."/>
        </authorList>
    </citation>
    <scope>NUCLEOTIDE SEQUENCE [LARGE SCALE GENOMIC DNA]</scope>
    <source>
        <strain evidence="10">cv. Finnish</strain>
    </source>
</reference>
<dbReference type="InterPro" id="IPR050079">
    <property type="entry name" value="DEAD_box_RNA_helicase"/>
</dbReference>
<evidence type="ECO:0000256" key="4">
    <source>
        <dbReference type="ARBA" id="ARBA00022806"/>
    </source>
</evidence>
<dbReference type="InterPro" id="IPR014001">
    <property type="entry name" value="Helicase_ATP-bd"/>
</dbReference>
<dbReference type="PANTHER" id="PTHR47959">
    <property type="entry name" value="ATP-DEPENDENT RNA HELICASE RHLE-RELATED"/>
    <property type="match status" value="1"/>
</dbReference>
<dbReference type="Gene3D" id="3.40.50.300">
    <property type="entry name" value="P-loop containing nucleotide triphosphate hydrolases"/>
    <property type="match status" value="2"/>
</dbReference>
<proteinExistence type="inferred from homology"/>
<evidence type="ECO:0000256" key="5">
    <source>
        <dbReference type="ARBA" id="ARBA00022840"/>
    </source>
</evidence>
<dbReference type="GO" id="GO:0000373">
    <property type="term" value="P:Group II intron splicing"/>
    <property type="evidence" value="ECO:0000318"/>
    <property type="project" value="GO_Central"/>
</dbReference>
<feature type="compositionally biased region" description="Gly residues" evidence="6">
    <location>
        <begin position="608"/>
        <end position="641"/>
    </location>
</feature>
<evidence type="ECO:0000259" key="7">
    <source>
        <dbReference type="PROSITE" id="PS51192"/>
    </source>
</evidence>
<dbReference type="AlphaFoldDB" id="A0A0K9PAK1"/>
<evidence type="ECO:0000256" key="6">
    <source>
        <dbReference type="SAM" id="MobiDB-lite"/>
    </source>
</evidence>
<gene>
    <name evidence="9" type="ORF">ZOSMA_330G00160</name>
</gene>
<dbReference type="GO" id="GO:0005737">
    <property type="term" value="C:cytoplasm"/>
    <property type="evidence" value="ECO:0000318"/>
    <property type="project" value="GO_Central"/>
</dbReference>
<comment type="similarity">
    <text evidence="1">Belongs to the DEAD box helicase family. DDX21/DDX50 subfamily.</text>
</comment>
<evidence type="ECO:0000259" key="8">
    <source>
        <dbReference type="PROSITE" id="PS51194"/>
    </source>
</evidence>
<keyword evidence="5" id="KW-0067">ATP-binding</keyword>
<keyword evidence="10" id="KW-1185">Reference proteome</keyword>
<dbReference type="Pfam" id="PF00270">
    <property type="entry name" value="DEAD"/>
    <property type="match status" value="1"/>
</dbReference>
<dbReference type="PROSITE" id="PS51194">
    <property type="entry name" value="HELICASE_CTER"/>
    <property type="match status" value="1"/>
</dbReference>
<dbReference type="SMART" id="SM00490">
    <property type="entry name" value="HELICc"/>
    <property type="match status" value="1"/>
</dbReference>
<dbReference type="OMA" id="YAHENDG"/>
<organism evidence="9 10">
    <name type="scientific">Zostera marina</name>
    <name type="common">Eelgrass</name>
    <dbReference type="NCBI Taxonomy" id="29655"/>
    <lineage>
        <taxon>Eukaryota</taxon>
        <taxon>Viridiplantae</taxon>
        <taxon>Streptophyta</taxon>
        <taxon>Embryophyta</taxon>
        <taxon>Tracheophyta</taxon>
        <taxon>Spermatophyta</taxon>
        <taxon>Magnoliopsida</taxon>
        <taxon>Liliopsida</taxon>
        <taxon>Zosteraceae</taxon>
        <taxon>Zostera</taxon>
    </lineage>
</organism>
<protein>
    <submittedName>
        <fullName evidence="9">DEAD-box ATP-dependent RNA helicase 53</fullName>
    </submittedName>
</protein>
<evidence type="ECO:0000256" key="3">
    <source>
        <dbReference type="ARBA" id="ARBA00022801"/>
    </source>
</evidence>
<keyword evidence="4 9" id="KW-0347">Helicase</keyword>
<dbReference type="InterPro" id="IPR044742">
    <property type="entry name" value="DEAD/DEAH_RhlB"/>
</dbReference>
<dbReference type="GO" id="GO:0005524">
    <property type="term" value="F:ATP binding"/>
    <property type="evidence" value="ECO:0007669"/>
    <property type="project" value="UniProtKB-KW"/>
</dbReference>
<evidence type="ECO:0000313" key="10">
    <source>
        <dbReference type="Proteomes" id="UP000036987"/>
    </source>
</evidence>
<dbReference type="EMBL" id="LFYR01001055">
    <property type="protein sequence ID" value="KMZ65205.1"/>
    <property type="molecule type" value="Genomic_DNA"/>
</dbReference>
<feature type="domain" description="Helicase C-terminal" evidence="8">
    <location>
        <begin position="337"/>
        <end position="481"/>
    </location>
</feature>
<dbReference type="Proteomes" id="UP000036987">
    <property type="component" value="Unassembled WGS sequence"/>
</dbReference>
<evidence type="ECO:0000256" key="1">
    <source>
        <dbReference type="ARBA" id="ARBA00006517"/>
    </source>
</evidence>